<evidence type="ECO:0000256" key="2">
    <source>
        <dbReference type="ARBA" id="ARBA00022562"/>
    </source>
</evidence>
<feature type="compositionally biased region" description="Pro residues" evidence="17">
    <location>
        <begin position="180"/>
        <end position="195"/>
    </location>
</feature>
<feature type="propeptide" id="PRO_5011802513" evidence="16">
    <location>
        <begin position="1"/>
        <end position="32"/>
    </location>
</feature>
<dbReference type="Proteomes" id="UP000141842">
    <property type="component" value="Segment"/>
</dbReference>
<keyword evidence="13 16" id="KW-1015">Disulfide bond</keyword>
<sequence length="226" mass="25177">MEDPFSTLAPRRGTQPLLSSWSTIGISELHGGALGWGSLWSNISRLGSSFGSNLKNLGLKAWNSSTGQALRKHLKDTNLQHKVVEGLSTGIHGAVDIARQEVERQLAKRLERYEPPRAGPPEDDDVNTVALPPKEDDIEKVLVTNIREPPPPYEALFGTEPVLEKKRKFQEEVEEKHEPPPPVMPTVTRPSPPVSLGPNRRLQHWQGTLNNIMGLGLQPTKRRRCF</sequence>
<dbReference type="GO" id="GO:0046729">
    <property type="term" value="C:viral procapsid"/>
    <property type="evidence" value="ECO:0007669"/>
    <property type="project" value="UniProtKB-UniRule"/>
</dbReference>
<proteinExistence type="evidence at transcript level"/>
<keyword evidence="2 16" id="KW-1048">Host nucleus</keyword>
<feature type="site" description="Cleavage; by viral protease" evidence="16">
    <location>
        <begin position="215"/>
        <end position="216"/>
    </location>
</feature>
<feature type="region of interest" description="Interaction with hexon protein" evidence="16">
    <location>
        <begin position="51"/>
        <end position="77"/>
    </location>
</feature>
<evidence type="ECO:0000256" key="4">
    <source>
        <dbReference type="ARBA" id="ARBA00022595"/>
    </source>
</evidence>
<keyword evidence="6 16" id="KW-0832">Ubl conjugation</keyword>
<organism evidence="18 19">
    <name type="scientific">Murine adenovirus 3</name>
    <dbReference type="NCBI Taxonomy" id="573199"/>
    <lineage>
        <taxon>Viruses</taxon>
        <taxon>Varidnaviria</taxon>
        <taxon>Bamfordvirae</taxon>
        <taxon>Preplasmiviricota</taxon>
        <taxon>Polisuviricotina</taxon>
        <taxon>Pharingeaviricetes</taxon>
        <taxon>Rowavirales</taxon>
        <taxon>Adenoviridae</taxon>
        <taxon>Mastadenovirus</taxon>
        <taxon>Mastadenovirus cordis</taxon>
        <taxon>Murine mastadenovirus C</taxon>
    </lineage>
</organism>
<comment type="PTM">
    <text evidence="16">Ubiquitinated by Nedd4 following partial capsid disassembly; which might play a role in intracellular virus movement during entry.</text>
</comment>
<comment type="subunit">
    <molecule>Endosome lysis protein</molecule>
    <text evidence="16">Interacts (via PPxY motif) with host NEDD4 ubiquitine ligase; this interaction might play a role in virus intracellular transport during entry. Part of a complex composed of the core-capsid bridging protein, the endosome lysis protein VI and the hexon-linking protein VIII; these interactions bridge the virus core to the capsid. Interacts with peripentonal hexons; this interaction stabilizes the capsid by gluing two peripentonal hexons together and joining them with an adjacent group-of-nine hexon.</text>
</comment>
<dbReference type="GO" id="GO:0030430">
    <property type="term" value="C:host cell cytoplasm"/>
    <property type="evidence" value="ECO:0007669"/>
    <property type="project" value="UniProtKB-SubCell"/>
</dbReference>
<feature type="chain" id="PRO_5023412900" description="Pre-protein VI" evidence="16">
    <location>
        <begin position="1"/>
        <end position="226"/>
    </location>
</feature>
<feature type="compositionally biased region" description="Basic and acidic residues" evidence="17">
    <location>
        <begin position="169"/>
        <end position="179"/>
    </location>
</feature>
<comment type="domain">
    <text evidence="16">N-terminal amphipathic alpha-helix domain is essential for the membrane lytic activity.</text>
</comment>
<feature type="disulfide bond" description="Interchain (with Adenovirus protease)" evidence="16">
    <location>
        <position position="225"/>
    </location>
</feature>
<evidence type="ECO:0000256" key="14">
    <source>
        <dbReference type="ARBA" id="ARBA00023200"/>
    </source>
</evidence>
<dbReference type="InterPro" id="IPR004243">
    <property type="entry name" value="McpVI"/>
</dbReference>
<feature type="short sequence motif" description="Nuclear localization signal" evidence="16">
    <location>
        <begin position="221"/>
        <end position="224"/>
    </location>
</feature>
<evidence type="ECO:0000256" key="16">
    <source>
        <dbReference type="HAMAP-Rule" id="MF_04048"/>
    </source>
</evidence>
<evidence type="ECO:0000256" key="3">
    <source>
        <dbReference type="ARBA" id="ARBA00022581"/>
    </source>
</evidence>
<keyword evidence="4 16" id="KW-1162">Viral penetration into host cytoplasm</keyword>
<comment type="miscellaneous">
    <text evidence="16">All late proteins expressed from the major late promoter are produced by alternative splicing and alternative polyadenylation of the same gene giving rise to non-overlapping ORFs. A leader sequence is present in the N-terminus of all these mRNAs and is recognized by the viral shutoff protein to provide expression although conventional translation via ribosome scanning from the cap has been shut off in the host cell.</text>
</comment>
<feature type="chain" id="PRO_5023412901" description="Protease cofactor" evidence="16">
    <location>
        <begin position="216"/>
        <end position="226"/>
    </location>
</feature>
<reference evidence="18 19" key="1">
    <citation type="journal article" date="2009" name="J. Virol.">
        <title>A novel cardiotropic murine adenovirus representing a distinct species of mastadenoviruses.</title>
        <authorList>
            <person name="Klempa B."/>
            <person name="Kruger D.H."/>
            <person name="Auste B."/>
            <person name="Stanko M."/>
            <person name="Krawczyk A."/>
            <person name="Nickel K.F."/>
            <person name="Uberla K."/>
            <person name="Stang A."/>
        </authorList>
    </citation>
    <scope>NUCLEOTIDE SEQUENCE [LARGE SCALE GENOMIC DNA]</scope>
</reference>
<dbReference type="GO" id="GO:0039664">
    <property type="term" value="P:lysis of host organelle involved in viral entry into host cell"/>
    <property type="evidence" value="ECO:0007669"/>
    <property type="project" value="UniProtKB-UniRule"/>
</dbReference>
<comment type="subunit">
    <molecule>Protease cofactor</molecule>
    <text evidence="16">Heterodimer with the viral protease; disulfide-linked. Interacts with the viral protease.</text>
</comment>
<comment type="subcellular location">
    <molecule>Pre-protein VI</molecule>
    <subcellularLocation>
        <location evidence="16">Host nucleus</location>
    </subcellularLocation>
    <subcellularLocation>
        <location evidence="16">Host cytoplasm</location>
    </subcellularLocation>
    <text evidence="16">Shuttles between host cytoplasm and nucleus.</text>
</comment>
<dbReference type="HAMAP" id="MF_04048">
    <property type="entry name" value="ADV_CAP6"/>
    <property type="match status" value="1"/>
</dbReference>
<comment type="function">
    <text evidence="16">Protease cofactor: Cofactor that activates the viral protease. Binds to viral protease in a 1:1 ratio.</text>
</comment>
<keyword evidence="10 16" id="KW-1177">Microtubular inwards viral transport</keyword>
<dbReference type="KEGG" id="vg:7778918"/>
<feature type="site" description="Cleavage; by viral protease" evidence="16">
    <location>
        <begin position="32"/>
        <end position="33"/>
    </location>
</feature>
<dbReference type="GO" id="GO:0019076">
    <property type="term" value="P:viral release from host cell"/>
    <property type="evidence" value="ECO:0007669"/>
    <property type="project" value="UniProtKB-UniRule"/>
</dbReference>
<protein>
    <recommendedName>
        <fullName evidence="16">Pre-protein VI</fullName>
        <shortName evidence="16">pVI</shortName>
    </recommendedName>
    <component>
        <recommendedName>
            <fullName evidence="16">Endosome lysis protein</fullName>
        </recommendedName>
    </component>
    <component>
        <recommendedName>
            <fullName evidence="16">Protease cofactor</fullName>
        </recommendedName>
        <alternativeName>
            <fullName evidence="16">pVI-C</fullName>
        </alternativeName>
    </component>
</protein>
<accession>C3SAU6</accession>
<evidence type="ECO:0000256" key="17">
    <source>
        <dbReference type="SAM" id="MobiDB-lite"/>
    </source>
</evidence>
<keyword evidence="12 16" id="KW-1176">Cytoplasmic inwards viral transport</keyword>
<feature type="short sequence motif" description="Nuclear export signal" evidence="16">
    <location>
        <begin position="207"/>
        <end position="218"/>
    </location>
</feature>
<evidence type="ECO:0000256" key="13">
    <source>
        <dbReference type="ARBA" id="ARBA00023157"/>
    </source>
</evidence>
<name>C3SAU6_9ADEN</name>
<feature type="short sequence motif" description="Nuclear export signal" evidence="16">
    <location>
        <begin position="70"/>
        <end position="79"/>
    </location>
</feature>
<keyword evidence="8 16" id="KW-0426">Late protein</keyword>
<dbReference type="GO" id="GO:0019028">
    <property type="term" value="C:viral capsid"/>
    <property type="evidence" value="ECO:0007669"/>
    <property type="project" value="UniProtKB-UniRule"/>
</dbReference>
<keyword evidence="1 16" id="KW-0167">Capsid protein</keyword>
<dbReference type="GO" id="GO:0043657">
    <property type="term" value="C:host cell"/>
    <property type="evidence" value="ECO:0007669"/>
    <property type="project" value="GOC"/>
</dbReference>
<evidence type="ECO:0000313" key="19">
    <source>
        <dbReference type="Proteomes" id="UP000141842"/>
    </source>
</evidence>
<evidence type="ECO:0000313" key="18">
    <source>
        <dbReference type="EMBL" id="ACJ14516.1"/>
    </source>
</evidence>
<comment type="subunit">
    <molecule>Pre-protein VI</molecule>
    <text evidence="16">Interacts with hexon protein; this interaction allows nuclear import of hexon trimers and possibly pre-capsid assembly. Interacts (via C-terminal NLS) with importin alpha/beta.</text>
</comment>
<evidence type="ECO:0000256" key="11">
    <source>
        <dbReference type="ARBA" id="ARBA00023099"/>
    </source>
</evidence>
<comment type="function">
    <text evidence="16">Pre-protein VI: During virus assembly, promotes hexon trimers nuclear import through nuclear pore complexes via an importin alpha/beta-dependent mechanism. By analogy to herpesviruses capsid assembly, might act as a chaperone to promote the formation of the icosahedral capsid.</text>
</comment>
<evidence type="ECO:0000256" key="12">
    <source>
        <dbReference type="ARBA" id="ARBA00023120"/>
    </source>
</evidence>
<keyword evidence="14 16" id="KW-1035">Host cytoplasm</keyword>
<keyword evidence="16" id="KW-0597">Phosphoprotein</keyword>
<comment type="domain">
    <text evidence="16">Late-budding domains (L domains) are short sequence motifs essential for viral particle release. They can occur individually or in close proximity within structural proteins. They interacts with sorting cellular proteins of the multivesicular body (MVB) pathway. Most of these proteins are class E vacuolar protein sorting factors belonging to ESCRT-I, ESCRT-II or ESCRT-III complexes. Minor capsid protein 6 contains one L domain: a PPXY motif which binds to the WW domains of HECT (homologous to E6-AP C-terminus) E3 ubiquitin ligases, like NEDD4. In adenoviruses, this motif seems to play a role in microtubule-dependent intracellular trafficking toward the nucleus during virus entry into host cell and in suppression of DAXX-mediated repression of the immediate early E1A promoter.</text>
</comment>
<evidence type="ECO:0000256" key="6">
    <source>
        <dbReference type="ARBA" id="ARBA00022843"/>
    </source>
</evidence>
<feature type="region of interest" description="Interaction with hexon protein" evidence="16">
    <location>
        <begin position="209"/>
        <end position="215"/>
    </location>
</feature>
<dbReference type="OrthoDB" id="13512at10239"/>
<comment type="function">
    <text evidence="16">Endosome lysis protein: Structural component of the virion that provides increased stability to the particle shell through its interaction with the core-capsid bridging protein and the hexon-linking protein VIII. Fibers shedding during virus entry into host cell allows the endosome lysis protein to be exposed as a membrane-lytic peptide. Exhibits pH-independent membrane fragmentation activity and probably mediates viral rapid escape from host endosome via organellar membrane lysis. It is not clear if it then remains partially associated with the capsid and involved in the intracellular microtubule-dependent transport of capsid to the nucleus, or if it is lost during endosomal penetration.</text>
</comment>
<keyword evidence="15 16" id="KW-1160">Virus entry into host cell</keyword>
<keyword evidence="7 16" id="KW-0946">Virion</keyword>
<evidence type="ECO:0000256" key="15">
    <source>
        <dbReference type="ARBA" id="ARBA00023296"/>
    </source>
</evidence>
<evidence type="ECO:0000256" key="7">
    <source>
        <dbReference type="ARBA" id="ARBA00022844"/>
    </source>
</evidence>
<comment type="PTM">
    <text evidence="16">Protease cofactor: Contains the major nuclear import and export signals. Proteolytically removed during virion maturation. The processing of the C-terminus turns the precursor into a mature viral structural protein and abrogates its ability to promote hexon import and act as a potential chaperone protein.</text>
</comment>
<evidence type="ECO:0000256" key="9">
    <source>
        <dbReference type="ARBA" id="ARBA00022950"/>
    </source>
</evidence>
<comment type="similarity">
    <text evidence="16">Belongs to the adenoviridae protein VI family.</text>
</comment>
<dbReference type="RefSeq" id="YP_002822215.1">
    <property type="nucleotide sequence ID" value="NC_012584.1"/>
</dbReference>
<evidence type="ECO:0000256" key="10">
    <source>
        <dbReference type="ARBA" id="ARBA00022952"/>
    </source>
</evidence>
<comment type="caution">
    <text evidence="16">Lacks conserved residue(s) required for the propagation of feature annotation.</text>
</comment>
<feature type="modified residue" description="Phosphothreonine; by host" evidence="16">
    <location>
        <position position="144"/>
    </location>
</feature>
<feature type="region of interest" description="Binds to importin alpha/beta, involved in hexon nuclear import" evidence="16">
    <location>
        <begin position="216"/>
        <end position="226"/>
    </location>
</feature>
<dbReference type="EMBL" id="EU835513">
    <property type="protein sequence ID" value="ACJ14516.1"/>
    <property type="molecule type" value="Genomic_DNA"/>
</dbReference>
<gene>
    <name evidence="16" type="primary">L3</name>
</gene>
<evidence type="ECO:0000256" key="1">
    <source>
        <dbReference type="ARBA" id="ARBA00022561"/>
    </source>
</evidence>
<evidence type="ECO:0000256" key="8">
    <source>
        <dbReference type="ARBA" id="ARBA00022921"/>
    </source>
</evidence>
<dbReference type="GO" id="GO:0042025">
    <property type="term" value="C:host cell nucleus"/>
    <property type="evidence" value="ECO:0007669"/>
    <property type="project" value="UniProtKB-SubCell"/>
</dbReference>
<keyword evidence="19" id="KW-1185">Reference proteome</keyword>
<keyword evidence="5 16" id="KW-1188">Viral release from host cell</keyword>
<dbReference type="Pfam" id="PF02993">
    <property type="entry name" value="MCPVI"/>
    <property type="match status" value="1"/>
</dbReference>
<keyword evidence="3 16" id="KW-0945">Host-virus interaction</keyword>
<keyword evidence="9 16" id="KW-0118">Viral capsid assembly</keyword>
<comment type="induction">
    <text evidence="16">Expressed in the late phase of the viral replicative cycle.</text>
</comment>
<dbReference type="GO" id="GO:0075521">
    <property type="term" value="P:microtubule-dependent intracellular transport of viral material towards nucleus"/>
    <property type="evidence" value="ECO:0007669"/>
    <property type="project" value="UniProtKB-UniRule"/>
</dbReference>
<keyword evidence="11 16" id="KW-1174">Viral penetration via lysis of host organellar membrane</keyword>
<evidence type="ECO:0000256" key="5">
    <source>
        <dbReference type="ARBA" id="ARBA00022612"/>
    </source>
</evidence>
<feature type="region of interest" description="Disordered" evidence="17">
    <location>
        <begin position="167"/>
        <end position="201"/>
    </location>
</feature>
<comment type="subcellular location">
    <molecule>Endosome lysis protein</molecule>
    <subcellularLocation>
        <location evidence="16">Virion</location>
    </subcellularLocation>
    <text evidence="16">Associates with the base of each peripentonal hexon on the capsid interior. Present in around 360 copies per virion.</text>
</comment>